<comment type="caution">
    <text evidence="1">The sequence shown here is derived from an EMBL/GenBank/DDBJ whole genome shotgun (WGS) entry which is preliminary data.</text>
</comment>
<gene>
    <name evidence="1" type="ORF">GCM10007424_04140</name>
</gene>
<evidence type="ECO:0000313" key="1">
    <source>
        <dbReference type="EMBL" id="GGB67314.1"/>
    </source>
</evidence>
<sequence length="490" mass="56776">MKLTEKDITLKGDKIIEHVPSSKDKALRINLNENIYGTFSEIGAGQETVRHFFRAGGSSGTIAKAMSAYDKDFSDAIYGVEDDGRYVTESRLKKMLVHEVRIIENRLKRDKHPHKMFFSYANTVATIDFAKQFKGHGWVGIKYQLDPEEEYNEITLHIRFRENDARLQQETLGILGVNLIYGAFYKYNNPKKLLRYLYDNLDKDQLEIDTINFSGPKFKDVDNRLMSLQLVKNGMTDAVMFNPDGNNVLPAAVLYKKNILALRGSFRPVTKVNIDMLENSYEMFLEENKVNKEKTLVVFEITLSNLRSEGEIDERDFLDRAELLCSLGQTVMISNFQEYYKVVEYFSKYTKARMGLAMGVSNLIDIFDEKYYRHLSGGILEAFGKLFYRDLKVFLYPMKEDDGTIITSENLKVHPRMKELYKFFKFNGKVIDIPDVKEEHLKIFSREVLKMISKGQTGWENMLPEGVSEMIKKDNLFGYDSKELLAEHNE</sequence>
<evidence type="ECO:0008006" key="3">
    <source>
        <dbReference type="Google" id="ProtNLM"/>
    </source>
</evidence>
<dbReference type="EMBL" id="BMJE01000001">
    <property type="protein sequence ID" value="GGB67314.1"/>
    <property type="molecule type" value="Genomic_DNA"/>
</dbReference>
<protein>
    <recommendedName>
        <fullName evidence="3">TonB-dependent receptor</fullName>
    </recommendedName>
</protein>
<dbReference type="RefSeq" id="WP_188619566.1">
    <property type="nucleotide sequence ID" value="NZ_BMJE01000001.1"/>
</dbReference>
<proteinExistence type="predicted"/>
<accession>A0ABQ1JIP7</accession>
<keyword evidence="2" id="KW-1185">Reference proteome</keyword>
<dbReference type="SUPFAM" id="SSF52374">
    <property type="entry name" value="Nucleotidylyl transferase"/>
    <property type="match status" value="1"/>
</dbReference>
<evidence type="ECO:0000313" key="2">
    <source>
        <dbReference type="Proteomes" id="UP000615760"/>
    </source>
</evidence>
<dbReference type="Gene3D" id="3.40.50.620">
    <property type="entry name" value="HUPs"/>
    <property type="match status" value="1"/>
</dbReference>
<dbReference type="InterPro" id="IPR014729">
    <property type="entry name" value="Rossmann-like_a/b/a_fold"/>
</dbReference>
<dbReference type="Proteomes" id="UP000615760">
    <property type="component" value="Unassembled WGS sequence"/>
</dbReference>
<organism evidence="1 2">
    <name type="scientific">Flavobacterium suaedae</name>
    <dbReference type="NCBI Taxonomy" id="1767027"/>
    <lineage>
        <taxon>Bacteria</taxon>
        <taxon>Pseudomonadati</taxon>
        <taxon>Bacteroidota</taxon>
        <taxon>Flavobacteriia</taxon>
        <taxon>Flavobacteriales</taxon>
        <taxon>Flavobacteriaceae</taxon>
        <taxon>Flavobacterium</taxon>
    </lineage>
</organism>
<name>A0ABQ1JIP7_9FLAO</name>
<reference evidence="2" key="1">
    <citation type="journal article" date="2019" name="Int. J. Syst. Evol. Microbiol.">
        <title>The Global Catalogue of Microorganisms (GCM) 10K type strain sequencing project: providing services to taxonomists for standard genome sequencing and annotation.</title>
        <authorList>
            <consortium name="The Broad Institute Genomics Platform"/>
            <consortium name="The Broad Institute Genome Sequencing Center for Infectious Disease"/>
            <person name="Wu L."/>
            <person name="Ma J."/>
        </authorList>
    </citation>
    <scope>NUCLEOTIDE SEQUENCE [LARGE SCALE GENOMIC DNA]</scope>
    <source>
        <strain evidence="2">CGMCC 1.15461</strain>
    </source>
</reference>